<dbReference type="AlphaFoldDB" id="E6Q026"/>
<gene>
    <name evidence="2" type="ORF">CARN3_0078</name>
</gene>
<dbReference type="CDD" id="cd09618">
    <property type="entry name" value="CBM9_like_2"/>
    <property type="match status" value="1"/>
</dbReference>
<dbReference type="InterPro" id="IPR045670">
    <property type="entry name" value="DUF5916"/>
</dbReference>
<dbReference type="Gene3D" id="2.60.40.1190">
    <property type="match status" value="1"/>
</dbReference>
<name>E6Q026_9ZZZZ</name>
<reference evidence="2" key="1">
    <citation type="submission" date="2009-10" db="EMBL/GenBank/DDBJ databases">
        <title>Diversity of trophic interactions inside an arsenic-rich microbial ecosystem.</title>
        <authorList>
            <person name="Bertin P.N."/>
            <person name="Heinrich-Salmeron A."/>
            <person name="Pelletier E."/>
            <person name="Goulhen-Chollet F."/>
            <person name="Arsene-Ploetze F."/>
            <person name="Gallien S."/>
            <person name="Calteau A."/>
            <person name="Vallenet D."/>
            <person name="Casiot C."/>
            <person name="Chane-Woon-Ming B."/>
            <person name="Giloteaux L."/>
            <person name="Barakat M."/>
            <person name="Bonnefoy V."/>
            <person name="Bruneel O."/>
            <person name="Chandler M."/>
            <person name="Cleiss J."/>
            <person name="Duran R."/>
            <person name="Elbaz-Poulichet F."/>
            <person name="Fonknechten N."/>
            <person name="Lauga B."/>
            <person name="Mornico D."/>
            <person name="Ortet P."/>
            <person name="Schaeffer C."/>
            <person name="Siguier P."/>
            <person name="Alexander Thil Smith A."/>
            <person name="Van Dorsselaer A."/>
            <person name="Weissenbach J."/>
            <person name="Medigue C."/>
            <person name="Le Paslier D."/>
        </authorList>
    </citation>
    <scope>NUCLEOTIDE SEQUENCE</scope>
</reference>
<organism evidence="2">
    <name type="scientific">mine drainage metagenome</name>
    <dbReference type="NCBI Taxonomy" id="410659"/>
    <lineage>
        <taxon>unclassified sequences</taxon>
        <taxon>metagenomes</taxon>
        <taxon>ecological metagenomes</taxon>
    </lineage>
</organism>
<comment type="caution">
    <text evidence="2">The sequence shown here is derived from an EMBL/GenBank/DDBJ whole genome shotgun (WGS) entry which is preliminary data.</text>
</comment>
<protein>
    <recommendedName>
        <fullName evidence="1">DUF5916 domain-containing protein</fullName>
    </recommendedName>
</protein>
<sequence length="826" mass="92850">MSPANGQQQNASSTLIPWLQRANNQQRARPRKAALLLAILLTAAASLACTDAHQSVPASSTSAGKAKAPTPQVKTGVALAREPHALPHVLVPVLPGDPKLADFLSPVPASKAARAMLRIRAFVQRYPEDGQSPSEQTSAYIGYNHENLFVAFICKDDNSAAVRGHMLQRDSLSDDDFVQIMLDTFDDSRRAFLFRVNPLGIQADALYTELTGTDFSFDTVWDSWGKKTPDGYVVLMRIPFASLYFDKVSPGSLRTWGLLFSRSISRKNESDNWPEVKHNIAGQLTQEAVGEGFENIESGKNWQFQPYALAHSQRQLNTVDPVNPYFSNLNLQGYTGLDTKFILFNSLVLDMTFNPDFSQIGINNPAPPNQRFQYYFPELRPFFIENASYFQTPFNLYYTPNIVMPQFGQRLTGKIGAYAIGLLDVDDRNPGLQVPPTDPNYGSRSHYYVARVNRDLGVQSNIGAIFADYQYLNSFNRNGGLDYRSRVGKRWTLLGQALTSETMNANNTWQSGQAYQQGVYYSDLHRNLFLKYRDVAAGYTTNTGFFTRPDVREPNGNASYTFRPRHSILLSHSLGFYSERIWDHTGLPLDFYVNPSYRLNFKMRTNVTFFSDLGQDRLRPSDYSALPANVEYQTRIGGASASTSPSPALFFRYQYYGGQVVNYAPVNGLGPSPMNVASNRINYEVKPTGSLDISGYYEYDHYTHPDNGSLVYDSHQAVTRANLQMTKAWSVNFIGEYLQEQPNTAYTNTVYTKDAFGDLLLTYLPHPGTAFYLGYTTDYINLSGDLCTRLASGYCNANDPILPRSTEPTLNDQRVFYVKISHLFRF</sequence>
<feature type="domain" description="DUF5916" evidence="1">
    <location>
        <begin position="328"/>
        <end position="399"/>
    </location>
</feature>
<evidence type="ECO:0000259" key="1">
    <source>
        <dbReference type="Pfam" id="PF19313"/>
    </source>
</evidence>
<dbReference type="EMBL" id="CABN01000149">
    <property type="protein sequence ID" value="CBI00535.1"/>
    <property type="molecule type" value="Genomic_DNA"/>
</dbReference>
<dbReference type="Pfam" id="PF19313">
    <property type="entry name" value="DUF5916"/>
    <property type="match status" value="1"/>
</dbReference>
<accession>E6Q026</accession>
<dbReference type="SUPFAM" id="SSF49344">
    <property type="entry name" value="CBD9-like"/>
    <property type="match status" value="1"/>
</dbReference>
<evidence type="ECO:0000313" key="2">
    <source>
        <dbReference type="EMBL" id="CBI00535.1"/>
    </source>
</evidence>
<proteinExistence type="predicted"/>